<protein>
    <recommendedName>
        <fullName evidence="1">PIN domain-containing protein</fullName>
    </recommendedName>
</protein>
<evidence type="ECO:0000259" key="1">
    <source>
        <dbReference type="Pfam" id="PF10130"/>
    </source>
</evidence>
<gene>
    <name evidence="2" type="ORF">AMQ74_01444</name>
</gene>
<dbReference type="Proteomes" id="UP000075578">
    <property type="component" value="Unassembled WGS sequence"/>
</dbReference>
<dbReference type="InterPro" id="IPR002716">
    <property type="entry name" value="PIN_dom"/>
</dbReference>
<feature type="domain" description="PIN" evidence="1">
    <location>
        <begin position="4"/>
        <end position="90"/>
    </location>
</feature>
<evidence type="ECO:0000313" key="3">
    <source>
        <dbReference type="Proteomes" id="UP000075578"/>
    </source>
</evidence>
<proteinExistence type="predicted"/>
<reference evidence="2 3" key="1">
    <citation type="journal article" date="2016" name="ISME J.">
        <title>Chasing the elusive Euryarchaeota class WSA2: genomes reveal a uniquely fastidious methyl-reducing methanogen.</title>
        <authorList>
            <person name="Nobu M.K."/>
            <person name="Narihiro T."/>
            <person name="Kuroda K."/>
            <person name="Mei R."/>
            <person name="Liu W.T."/>
        </authorList>
    </citation>
    <scope>NUCLEOTIDE SEQUENCE [LARGE SCALE GENOMIC DNA]</scope>
    <source>
        <strain evidence="2">U1lsi0528_Bin089</strain>
    </source>
</reference>
<organism evidence="2 3">
    <name type="scientific">Candidatus Methanofastidiosum methylothiophilum</name>
    <dbReference type="NCBI Taxonomy" id="1705564"/>
    <lineage>
        <taxon>Archaea</taxon>
        <taxon>Methanobacteriati</taxon>
        <taxon>Methanobacteriota</taxon>
        <taxon>Stenosarchaea group</taxon>
        <taxon>Candidatus Methanofastidiosia</taxon>
        <taxon>Candidatus Methanofastidiosales</taxon>
        <taxon>Candidatus Methanofastidiosaceae</taxon>
        <taxon>Candidatus Methanofastidiosum</taxon>
    </lineage>
</organism>
<evidence type="ECO:0000313" key="2">
    <source>
        <dbReference type="EMBL" id="KYC49291.1"/>
    </source>
</evidence>
<accession>A0A150IWB3</accession>
<sequence length="101" mass="11786">MELVVDANIVFAAFIKDSKTREILISNKYVLYAPEFLQFEINNHVDYLQDKIGLTNSELKKYVSRLFFESNINIISKNYFSNFLQKAEIISPDPKIVHILL</sequence>
<comment type="caution">
    <text evidence="2">The sequence shown here is derived from an EMBL/GenBank/DDBJ whole genome shotgun (WGS) entry which is preliminary data.</text>
</comment>
<name>A0A150IWB3_9EURY</name>
<dbReference type="Pfam" id="PF10130">
    <property type="entry name" value="PIN_2"/>
    <property type="match status" value="1"/>
</dbReference>
<dbReference type="AlphaFoldDB" id="A0A150IWB3"/>
<dbReference type="EMBL" id="LNGD01000108">
    <property type="protein sequence ID" value="KYC49291.1"/>
    <property type="molecule type" value="Genomic_DNA"/>
</dbReference>